<evidence type="ECO:0000313" key="7">
    <source>
        <dbReference type="Proteomes" id="UP000694941"/>
    </source>
</evidence>
<dbReference type="Gene3D" id="3.90.215.10">
    <property type="entry name" value="Gamma Fibrinogen, chain A, domain 1"/>
    <property type="match status" value="1"/>
</dbReference>
<dbReference type="CDD" id="cd00087">
    <property type="entry name" value="FReD"/>
    <property type="match status" value="1"/>
</dbReference>
<gene>
    <name evidence="8" type="primary">LOC106457119</name>
</gene>
<feature type="signal peptide" evidence="5">
    <location>
        <begin position="1"/>
        <end position="21"/>
    </location>
</feature>
<keyword evidence="2" id="KW-0964">Secreted</keyword>
<keyword evidence="3" id="KW-1015">Disulfide bond</keyword>
<dbReference type="Pfam" id="PF00147">
    <property type="entry name" value="Fibrinogen_C"/>
    <property type="match status" value="1"/>
</dbReference>
<dbReference type="Proteomes" id="UP000694941">
    <property type="component" value="Unplaced"/>
</dbReference>
<evidence type="ECO:0000256" key="4">
    <source>
        <dbReference type="ARBA" id="ARBA00023180"/>
    </source>
</evidence>
<dbReference type="PANTHER" id="PTHR47221">
    <property type="entry name" value="FIBRINOGEN ALPHA CHAIN"/>
    <property type="match status" value="1"/>
</dbReference>
<sequence length="250" mass="29384">MNMMLLLGFSLATLVFSLTSGDFSLANDKITCKPEDCYDIRRQGFYESGVYIIWPRYFNRPVQAYCDMITEGGGWTVLQRRDDIEPRKDFYLTWEYYKHGFGNITQEFWIGNELFFALTNKGDMTLRVDMEAFDGEKKYSRYSKFLVRSERELYKMTIGSYQGNAGDSLSYHNETRFSTKDRDNDNSSSNCAVSRFGAWWFRDCAHSHLNGVYTSGGKTEANDHGVFWYNFRSDWKFSLKRSEMKIRPEF</sequence>
<evidence type="ECO:0000313" key="8">
    <source>
        <dbReference type="RefSeq" id="XP_013771957.1"/>
    </source>
</evidence>
<feature type="domain" description="Fibrinogen C-terminal" evidence="6">
    <location>
        <begin position="28"/>
        <end position="250"/>
    </location>
</feature>
<keyword evidence="4" id="KW-0325">Glycoprotein</keyword>
<dbReference type="InterPro" id="IPR020837">
    <property type="entry name" value="Fibrinogen_CS"/>
</dbReference>
<comment type="subcellular location">
    <subcellularLocation>
        <location evidence="1">Secreted</location>
    </subcellularLocation>
</comment>
<dbReference type="PANTHER" id="PTHR47221:SF5">
    <property type="entry name" value="FIBRINOGEN C-TERMINAL DOMAIN-CONTAINING PROTEIN"/>
    <property type="match status" value="1"/>
</dbReference>
<dbReference type="NCBIfam" id="NF040941">
    <property type="entry name" value="GGGWT_bact"/>
    <property type="match status" value="1"/>
</dbReference>
<dbReference type="InterPro" id="IPR036056">
    <property type="entry name" value="Fibrinogen-like_C"/>
</dbReference>
<reference evidence="8" key="1">
    <citation type="submission" date="2025-08" db="UniProtKB">
        <authorList>
            <consortium name="RefSeq"/>
        </authorList>
    </citation>
    <scope>IDENTIFICATION</scope>
    <source>
        <tissue evidence="8">Muscle</tissue>
    </source>
</reference>
<protein>
    <submittedName>
        <fullName evidence="8">Techylectin-5B-like</fullName>
    </submittedName>
</protein>
<evidence type="ECO:0000256" key="2">
    <source>
        <dbReference type="ARBA" id="ARBA00022525"/>
    </source>
</evidence>
<evidence type="ECO:0000256" key="3">
    <source>
        <dbReference type="ARBA" id="ARBA00023157"/>
    </source>
</evidence>
<dbReference type="InterPro" id="IPR014716">
    <property type="entry name" value="Fibrinogen_a/b/g_C_1"/>
</dbReference>
<dbReference type="RefSeq" id="XP_013771957.1">
    <property type="nucleotide sequence ID" value="XM_013916503.2"/>
</dbReference>
<evidence type="ECO:0000259" key="6">
    <source>
        <dbReference type="PROSITE" id="PS51406"/>
    </source>
</evidence>
<evidence type="ECO:0000256" key="1">
    <source>
        <dbReference type="ARBA" id="ARBA00004613"/>
    </source>
</evidence>
<dbReference type="SUPFAM" id="SSF56496">
    <property type="entry name" value="Fibrinogen C-terminal domain-like"/>
    <property type="match status" value="1"/>
</dbReference>
<feature type="chain" id="PRO_5045979813" evidence="5">
    <location>
        <begin position="22"/>
        <end position="250"/>
    </location>
</feature>
<dbReference type="SMART" id="SM00186">
    <property type="entry name" value="FBG"/>
    <property type="match status" value="1"/>
</dbReference>
<organism evidence="7 8">
    <name type="scientific">Limulus polyphemus</name>
    <name type="common">Atlantic horseshoe crab</name>
    <dbReference type="NCBI Taxonomy" id="6850"/>
    <lineage>
        <taxon>Eukaryota</taxon>
        <taxon>Metazoa</taxon>
        <taxon>Ecdysozoa</taxon>
        <taxon>Arthropoda</taxon>
        <taxon>Chelicerata</taxon>
        <taxon>Merostomata</taxon>
        <taxon>Xiphosura</taxon>
        <taxon>Limulidae</taxon>
        <taxon>Limulus</taxon>
    </lineage>
</organism>
<keyword evidence="5" id="KW-0732">Signal</keyword>
<keyword evidence="7" id="KW-1185">Reference proteome</keyword>
<dbReference type="GeneID" id="106457119"/>
<evidence type="ECO:0000256" key="5">
    <source>
        <dbReference type="SAM" id="SignalP"/>
    </source>
</evidence>
<dbReference type="InterPro" id="IPR037579">
    <property type="entry name" value="FIB_ANG-like"/>
</dbReference>
<dbReference type="InterPro" id="IPR002181">
    <property type="entry name" value="Fibrinogen_a/b/g_C_dom"/>
</dbReference>
<proteinExistence type="predicted"/>
<accession>A0ABM1AZY2</accession>
<dbReference type="PROSITE" id="PS51406">
    <property type="entry name" value="FIBRINOGEN_C_2"/>
    <property type="match status" value="1"/>
</dbReference>
<dbReference type="PROSITE" id="PS00514">
    <property type="entry name" value="FIBRINOGEN_C_1"/>
    <property type="match status" value="1"/>
</dbReference>
<name>A0ABM1AZY2_LIMPO</name>